<organism evidence="1 2">
    <name type="scientific">Linum trigynum</name>
    <dbReference type="NCBI Taxonomy" id="586398"/>
    <lineage>
        <taxon>Eukaryota</taxon>
        <taxon>Viridiplantae</taxon>
        <taxon>Streptophyta</taxon>
        <taxon>Embryophyta</taxon>
        <taxon>Tracheophyta</taxon>
        <taxon>Spermatophyta</taxon>
        <taxon>Magnoliopsida</taxon>
        <taxon>eudicotyledons</taxon>
        <taxon>Gunneridae</taxon>
        <taxon>Pentapetalae</taxon>
        <taxon>rosids</taxon>
        <taxon>fabids</taxon>
        <taxon>Malpighiales</taxon>
        <taxon>Linaceae</taxon>
        <taxon>Linum</taxon>
    </lineage>
</organism>
<dbReference type="Proteomes" id="UP001497516">
    <property type="component" value="Chromosome 3"/>
</dbReference>
<evidence type="ECO:0000313" key="2">
    <source>
        <dbReference type="Proteomes" id="UP001497516"/>
    </source>
</evidence>
<dbReference type="AlphaFoldDB" id="A0AAV2DMW8"/>
<sequence length="81" mass="8382">MVMMATTILGGAMLAGQRDQIIRGTTFKHYMAGVVGLEDGTGLGLGQVPWLYGPKALMLPTRVVGVTLAMVGQSLGSTCQG</sequence>
<evidence type="ECO:0000313" key="1">
    <source>
        <dbReference type="EMBL" id="CAL1375258.1"/>
    </source>
</evidence>
<dbReference type="EMBL" id="OZ034816">
    <property type="protein sequence ID" value="CAL1375258.1"/>
    <property type="molecule type" value="Genomic_DNA"/>
</dbReference>
<keyword evidence="2" id="KW-1185">Reference proteome</keyword>
<proteinExistence type="predicted"/>
<gene>
    <name evidence="1" type="ORF">LTRI10_LOCUS17070</name>
</gene>
<reference evidence="1 2" key="1">
    <citation type="submission" date="2024-04" db="EMBL/GenBank/DDBJ databases">
        <authorList>
            <person name="Fracassetti M."/>
        </authorList>
    </citation>
    <scope>NUCLEOTIDE SEQUENCE [LARGE SCALE GENOMIC DNA]</scope>
</reference>
<accession>A0AAV2DMW8</accession>
<name>A0AAV2DMW8_9ROSI</name>
<protein>
    <submittedName>
        <fullName evidence="1">Uncharacterized protein</fullName>
    </submittedName>
</protein>